<sequence>MKEAYSSRPDLKDVPDWELCADKSSFMRDGKHMTGYAVTTTNQITKEKALPSNVSSQRAELITSMKDLKLSKVIWKEKGLATYQGNGIEHTEQTHALLQSIWKCRETAFLHCKAQQNRKTTPELKNHFADEIIKGAAEKGILAVVPQKGIDLSRFTTKCDQKDHQSSGTKAEIKESKWTIIPETTQIWAKELC</sequence>
<dbReference type="SUPFAM" id="SSF53098">
    <property type="entry name" value="Ribonuclease H-like"/>
    <property type="match status" value="1"/>
</dbReference>
<accession>A0A8K1D871</accession>
<dbReference type="GO" id="GO:0003676">
    <property type="term" value="F:nucleic acid binding"/>
    <property type="evidence" value="ECO:0007669"/>
    <property type="project" value="InterPro"/>
</dbReference>
<dbReference type="AlphaFoldDB" id="A0A8K1D871"/>
<dbReference type="EMBL" id="SWJQ01001665">
    <property type="protein sequence ID" value="TRZ07695.1"/>
    <property type="molecule type" value="Genomic_DNA"/>
</dbReference>
<gene>
    <name evidence="1" type="ORF">HGM15179_019412</name>
</gene>
<comment type="caution">
    <text evidence="1">The sequence shown here is derived from an EMBL/GenBank/DDBJ whole genome shotgun (WGS) entry which is preliminary data.</text>
</comment>
<dbReference type="OrthoDB" id="9908810at2759"/>
<protein>
    <submittedName>
        <fullName evidence="1">Uncharacterized protein</fullName>
    </submittedName>
</protein>
<reference evidence="1" key="1">
    <citation type="submission" date="2019-04" db="EMBL/GenBank/DDBJ databases">
        <title>Genome assembly of Zosterops borbonicus 15179.</title>
        <authorList>
            <person name="Leroy T."/>
            <person name="Anselmetti Y."/>
            <person name="Tilak M.-K."/>
            <person name="Nabholz B."/>
        </authorList>
    </citation>
    <scope>NUCLEOTIDE SEQUENCE</scope>
    <source>
        <strain evidence="1">HGM_15179</strain>
        <tissue evidence="1">Muscle</tissue>
    </source>
</reference>
<dbReference type="InterPro" id="IPR012337">
    <property type="entry name" value="RNaseH-like_sf"/>
</dbReference>
<proteinExistence type="predicted"/>
<name>A0A8K1D871_9PASS</name>
<organism evidence="1 2">
    <name type="scientific">Zosterops borbonicus</name>
    <dbReference type="NCBI Taxonomy" id="364589"/>
    <lineage>
        <taxon>Eukaryota</taxon>
        <taxon>Metazoa</taxon>
        <taxon>Chordata</taxon>
        <taxon>Craniata</taxon>
        <taxon>Vertebrata</taxon>
        <taxon>Euteleostomi</taxon>
        <taxon>Archelosauria</taxon>
        <taxon>Archosauria</taxon>
        <taxon>Dinosauria</taxon>
        <taxon>Saurischia</taxon>
        <taxon>Theropoda</taxon>
        <taxon>Coelurosauria</taxon>
        <taxon>Aves</taxon>
        <taxon>Neognathae</taxon>
        <taxon>Neoaves</taxon>
        <taxon>Telluraves</taxon>
        <taxon>Australaves</taxon>
        <taxon>Passeriformes</taxon>
        <taxon>Sylvioidea</taxon>
        <taxon>Zosteropidae</taxon>
        <taxon>Zosterops</taxon>
    </lineage>
</organism>
<keyword evidence="2" id="KW-1185">Reference proteome</keyword>
<dbReference type="InterPro" id="IPR036397">
    <property type="entry name" value="RNaseH_sf"/>
</dbReference>
<dbReference type="Gene3D" id="3.30.420.10">
    <property type="entry name" value="Ribonuclease H-like superfamily/Ribonuclease H"/>
    <property type="match status" value="2"/>
</dbReference>
<evidence type="ECO:0000313" key="1">
    <source>
        <dbReference type="EMBL" id="TRZ07695.1"/>
    </source>
</evidence>
<evidence type="ECO:0000313" key="2">
    <source>
        <dbReference type="Proteomes" id="UP000796761"/>
    </source>
</evidence>
<dbReference type="Proteomes" id="UP000796761">
    <property type="component" value="Unassembled WGS sequence"/>
</dbReference>